<dbReference type="Proteomes" id="UP001417504">
    <property type="component" value="Unassembled WGS sequence"/>
</dbReference>
<feature type="signal peptide" evidence="1">
    <location>
        <begin position="1"/>
        <end position="28"/>
    </location>
</feature>
<dbReference type="InterPro" id="IPR011024">
    <property type="entry name" value="G_crystallin-like"/>
</dbReference>
<accession>A0AAP0PI53</accession>
<organism evidence="2 3">
    <name type="scientific">Stephania japonica</name>
    <dbReference type="NCBI Taxonomy" id="461633"/>
    <lineage>
        <taxon>Eukaryota</taxon>
        <taxon>Viridiplantae</taxon>
        <taxon>Streptophyta</taxon>
        <taxon>Embryophyta</taxon>
        <taxon>Tracheophyta</taxon>
        <taxon>Spermatophyta</taxon>
        <taxon>Magnoliopsida</taxon>
        <taxon>Ranunculales</taxon>
        <taxon>Menispermaceae</taxon>
        <taxon>Menispermoideae</taxon>
        <taxon>Cissampelideae</taxon>
        <taxon>Stephania</taxon>
    </lineage>
</organism>
<dbReference type="Gene3D" id="2.60.20.30">
    <property type="match status" value="1"/>
</dbReference>
<evidence type="ECO:0000313" key="2">
    <source>
        <dbReference type="EMBL" id="KAK9144907.1"/>
    </source>
</evidence>
<dbReference type="InterPro" id="IPR015201">
    <property type="entry name" value="Antimicrobial_MiAMP1"/>
</dbReference>
<gene>
    <name evidence="2" type="ORF">Sjap_004810</name>
</gene>
<dbReference type="SUPFAM" id="SSF49695">
    <property type="entry name" value="gamma-Crystallin-like"/>
    <property type="match status" value="1"/>
</dbReference>
<proteinExistence type="predicted"/>
<dbReference type="EMBL" id="JBBNAE010000002">
    <property type="protein sequence ID" value="KAK9144907.1"/>
    <property type="molecule type" value="Genomic_DNA"/>
</dbReference>
<evidence type="ECO:0000256" key="1">
    <source>
        <dbReference type="SAM" id="SignalP"/>
    </source>
</evidence>
<protein>
    <submittedName>
        <fullName evidence="2">Uncharacterized protein</fullName>
    </submittedName>
</protein>
<reference evidence="2 3" key="1">
    <citation type="submission" date="2024-01" db="EMBL/GenBank/DDBJ databases">
        <title>Genome assemblies of Stephania.</title>
        <authorList>
            <person name="Yang L."/>
        </authorList>
    </citation>
    <scope>NUCLEOTIDE SEQUENCE [LARGE SCALE GENOMIC DNA]</scope>
    <source>
        <strain evidence="2">QJT</strain>
        <tissue evidence="2">Leaf</tissue>
    </source>
</reference>
<feature type="chain" id="PRO_5042910345" evidence="1">
    <location>
        <begin position="29"/>
        <end position="133"/>
    </location>
</feature>
<keyword evidence="1" id="KW-0732">Signal</keyword>
<keyword evidence="3" id="KW-1185">Reference proteome</keyword>
<dbReference type="GO" id="GO:0045926">
    <property type="term" value="P:negative regulation of growth"/>
    <property type="evidence" value="ECO:0007669"/>
    <property type="project" value="InterPro"/>
</dbReference>
<dbReference type="AlphaFoldDB" id="A0AAP0PI53"/>
<name>A0AAP0PI53_9MAGN</name>
<dbReference type="Pfam" id="PF09117">
    <property type="entry name" value="MiAMP1"/>
    <property type="match status" value="1"/>
</dbReference>
<evidence type="ECO:0000313" key="3">
    <source>
        <dbReference type="Proteomes" id="UP001417504"/>
    </source>
</evidence>
<dbReference type="InterPro" id="IPR015791">
    <property type="entry name" value="Antimic/Inh_G_crystallin-like"/>
</dbReference>
<comment type="caution">
    <text evidence="2">The sequence shown here is derived from an EMBL/GenBank/DDBJ whole genome shotgun (WGS) entry which is preliminary data.</text>
</comment>
<sequence length="133" mass="14285">MAFNKLPVFAIAMVLSVLLIATMDLTNASHLDVWSGPGCNNRADRYIACGCHNIDPGLHGGWSFSYNGPLHSCTTKLTAKACRSDASGGMLEAAVPSHGRACSSSADDDHQIEHLIYFMHGFMCEGRLIMGIN</sequence>
<dbReference type="GO" id="GO:0006952">
    <property type="term" value="P:defense response"/>
    <property type="evidence" value="ECO:0007669"/>
    <property type="project" value="InterPro"/>
</dbReference>